<keyword evidence="2" id="KW-1185">Reference proteome</keyword>
<dbReference type="AlphaFoldDB" id="A0A0C9N5F7"/>
<dbReference type="GeneID" id="78525718"/>
<evidence type="ECO:0000313" key="1">
    <source>
        <dbReference type="EMBL" id="GAN14739.1"/>
    </source>
</evidence>
<dbReference type="InterPro" id="IPR012337">
    <property type="entry name" value="RNaseH-like_sf"/>
</dbReference>
<dbReference type="EMBL" id="BBJS01000043">
    <property type="protein sequence ID" value="GAN14739.1"/>
    <property type="molecule type" value="Genomic_DNA"/>
</dbReference>
<protein>
    <submittedName>
        <fullName evidence="1">DNA, contig: SP643</fullName>
    </submittedName>
</protein>
<proteinExistence type="predicted"/>
<dbReference type="Proteomes" id="UP000032025">
    <property type="component" value="Unassembled WGS sequence"/>
</dbReference>
<reference evidence="1 2" key="1">
    <citation type="submission" date="2014-08" db="EMBL/GenBank/DDBJ databases">
        <title>Whole genome shotgun sequence of Sphingomonas paucimobilis NBRC 13935.</title>
        <authorList>
            <person name="Hosoyama A."/>
            <person name="Hashimoto M."/>
            <person name="Hosoyama Y."/>
            <person name="Noguchi M."/>
            <person name="Uohara A."/>
            <person name="Ohji S."/>
            <person name="Katano-Makiyama Y."/>
            <person name="Ichikawa N."/>
            <person name="Kimura A."/>
            <person name="Yamazoe A."/>
            <person name="Fujita N."/>
        </authorList>
    </citation>
    <scope>NUCLEOTIDE SEQUENCE [LARGE SCALE GENOMIC DNA]</scope>
    <source>
        <strain evidence="1 2">NBRC 13935</strain>
    </source>
</reference>
<dbReference type="GO" id="GO:0003676">
    <property type="term" value="F:nucleic acid binding"/>
    <property type="evidence" value="ECO:0007669"/>
    <property type="project" value="InterPro"/>
</dbReference>
<accession>A0A0C9N5F7</accession>
<dbReference type="InterPro" id="IPR036397">
    <property type="entry name" value="RNaseH_sf"/>
</dbReference>
<organism evidence="1 2">
    <name type="scientific">Sphingomonas paucimobilis NBRC 13935</name>
    <dbReference type="NCBI Taxonomy" id="1219050"/>
    <lineage>
        <taxon>Bacteria</taxon>
        <taxon>Pseudomonadati</taxon>
        <taxon>Pseudomonadota</taxon>
        <taxon>Alphaproteobacteria</taxon>
        <taxon>Sphingomonadales</taxon>
        <taxon>Sphingomonadaceae</taxon>
        <taxon>Sphingomonas</taxon>
    </lineage>
</organism>
<gene>
    <name evidence="1" type="ORF">SP6_43_02380</name>
</gene>
<evidence type="ECO:0000313" key="2">
    <source>
        <dbReference type="Proteomes" id="UP000032025"/>
    </source>
</evidence>
<name>A0A0C9N5F7_SPHPI</name>
<dbReference type="RefSeq" id="WP_007406262.1">
    <property type="nucleotide sequence ID" value="NZ_BBJS01000043.1"/>
</dbReference>
<comment type="caution">
    <text evidence="1">The sequence shown here is derived from an EMBL/GenBank/DDBJ whole genome shotgun (WGS) entry which is preliminary data.</text>
</comment>
<sequence>MSILTHRIAEPLLEFGHGQQMEAPKDGLFLFGPLEGPDGRSQVRLGVIGTESGVGLSRRWLERISLHIPGKVDAKGKPVLWAPAWPGFEACFGIPLPTRGMVELAVKSGDIDHCIKKNNRADAVRSTVLLFADAIRAHIRAEERRPDVWLVVVPDVVYRYGRPQVAPPPKDERTPSDITSFKDAKRFFQMGGDLFPDTVRDAETYLFSNNFHHQLKAELLQDGVVLQLILESTLVDRNLNIANDRRRGLQDEATVAWNFCTTLYFKMDAKPWALAHVRPGVCYVGLVFKNDDTPAATGEACCAAQMFLNSGDGLVFRGALGPWYSDERKEYHLSRSAAANLMTSVVEGYKLKHGKPPNQLFIHGRHRFSDDEWDGFCSAVPTETQLVGVRIKQLDDVRLFRPSASTPVLRGTALTVGDWSGYLWARGFVPRLAGYQGFETPKPLTVDVTHGEGDIVEVLGDILALTKVNYNACDFASALPVTLKFADRVGEILMASPHTVTAPPLPFRHYI</sequence>
<dbReference type="Gene3D" id="3.30.420.10">
    <property type="entry name" value="Ribonuclease H-like superfamily/Ribonuclease H"/>
    <property type="match status" value="1"/>
</dbReference>
<dbReference type="SUPFAM" id="SSF53098">
    <property type="entry name" value="Ribonuclease H-like"/>
    <property type="match status" value="1"/>
</dbReference>